<proteinExistence type="predicted"/>
<accession>A0A381WRP4</accession>
<evidence type="ECO:0008006" key="3">
    <source>
        <dbReference type="Google" id="ProtNLM"/>
    </source>
</evidence>
<gene>
    <name evidence="2" type="ORF">METZ01_LOCUS107451</name>
</gene>
<evidence type="ECO:0000256" key="1">
    <source>
        <dbReference type="SAM" id="Coils"/>
    </source>
</evidence>
<dbReference type="EMBL" id="UINC01012510">
    <property type="protein sequence ID" value="SVA54597.1"/>
    <property type="molecule type" value="Genomic_DNA"/>
</dbReference>
<dbReference type="Pfam" id="PF04977">
    <property type="entry name" value="DivIC"/>
    <property type="match status" value="1"/>
</dbReference>
<sequence length="78" mass="9281">MLEGNRGLISYFEKKEIYNQLQTDQKDLSDKVVNLEHKNSLLKENIDLDFIEILIREKFLFGKEGETTYIIKDDENKK</sequence>
<protein>
    <recommendedName>
        <fullName evidence="3">Septum formation initiator</fullName>
    </recommendedName>
</protein>
<feature type="coiled-coil region" evidence="1">
    <location>
        <begin position="18"/>
        <end position="45"/>
    </location>
</feature>
<name>A0A381WRP4_9ZZZZ</name>
<keyword evidence="1" id="KW-0175">Coiled coil</keyword>
<reference evidence="2" key="1">
    <citation type="submission" date="2018-05" db="EMBL/GenBank/DDBJ databases">
        <authorList>
            <person name="Lanie J.A."/>
            <person name="Ng W.-L."/>
            <person name="Kazmierczak K.M."/>
            <person name="Andrzejewski T.M."/>
            <person name="Davidsen T.M."/>
            <person name="Wayne K.J."/>
            <person name="Tettelin H."/>
            <person name="Glass J.I."/>
            <person name="Rusch D."/>
            <person name="Podicherti R."/>
            <person name="Tsui H.-C.T."/>
            <person name="Winkler M.E."/>
        </authorList>
    </citation>
    <scope>NUCLEOTIDE SEQUENCE</scope>
</reference>
<evidence type="ECO:0000313" key="2">
    <source>
        <dbReference type="EMBL" id="SVA54597.1"/>
    </source>
</evidence>
<dbReference type="AlphaFoldDB" id="A0A381WRP4"/>
<organism evidence="2">
    <name type="scientific">marine metagenome</name>
    <dbReference type="NCBI Taxonomy" id="408172"/>
    <lineage>
        <taxon>unclassified sequences</taxon>
        <taxon>metagenomes</taxon>
        <taxon>ecological metagenomes</taxon>
    </lineage>
</organism>
<dbReference type="InterPro" id="IPR007060">
    <property type="entry name" value="FtsL/DivIC"/>
</dbReference>